<organism evidence="1 2">
    <name type="scientific">Dendrothele bispora (strain CBS 962.96)</name>
    <dbReference type="NCBI Taxonomy" id="1314807"/>
    <lineage>
        <taxon>Eukaryota</taxon>
        <taxon>Fungi</taxon>
        <taxon>Dikarya</taxon>
        <taxon>Basidiomycota</taxon>
        <taxon>Agaricomycotina</taxon>
        <taxon>Agaricomycetes</taxon>
        <taxon>Agaricomycetidae</taxon>
        <taxon>Agaricales</taxon>
        <taxon>Agaricales incertae sedis</taxon>
        <taxon>Dendrothele</taxon>
    </lineage>
</organism>
<dbReference type="Proteomes" id="UP000297245">
    <property type="component" value="Unassembled WGS sequence"/>
</dbReference>
<evidence type="ECO:0000313" key="2">
    <source>
        <dbReference type="Proteomes" id="UP000297245"/>
    </source>
</evidence>
<dbReference type="EMBL" id="ML179597">
    <property type="protein sequence ID" value="THU84480.1"/>
    <property type="molecule type" value="Genomic_DNA"/>
</dbReference>
<dbReference type="AlphaFoldDB" id="A0A4S8L7J0"/>
<sequence>MFSKTLALLTTFSVVTSIYGNILPVLERRQISSQHGTLNAPTNGVEVSSGGDFPFQYLDSNWCHDGYTPISVWLTDYEPTRTDVNTTSGTFDEGKFTHFFGDFLVPNFGLPQLQGSTSPPSSLTLPDVSGSFVEGSELYLAVIETARDCPPGGVPPQYGLAVANMILA</sequence>
<keyword evidence="2" id="KW-1185">Reference proteome</keyword>
<evidence type="ECO:0000313" key="1">
    <source>
        <dbReference type="EMBL" id="THU84480.1"/>
    </source>
</evidence>
<gene>
    <name evidence="1" type="ORF">K435DRAFT_971129</name>
</gene>
<dbReference type="OrthoDB" id="2769307at2759"/>
<accession>A0A4S8L7J0</accession>
<protein>
    <submittedName>
        <fullName evidence="1">Uncharacterized protein</fullName>
    </submittedName>
</protein>
<name>A0A4S8L7J0_DENBC</name>
<reference evidence="1 2" key="1">
    <citation type="journal article" date="2019" name="Nat. Ecol. Evol.">
        <title>Megaphylogeny resolves global patterns of mushroom evolution.</title>
        <authorList>
            <person name="Varga T."/>
            <person name="Krizsan K."/>
            <person name="Foldi C."/>
            <person name="Dima B."/>
            <person name="Sanchez-Garcia M."/>
            <person name="Sanchez-Ramirez S."/>
            <person name="Szollosi G.J."/>
            <person name="Szarkandi J.G."/>
            <person name="Papp V."/>
            <person name="Albert L."/>
            <person name="Andreopoulos W."/>
            <person name="Angelini C."/>
            <person name="Antonin V."/>
            <person name="Barry K.W."/>
            <person name="Bougher N.L."/>
            <person name="Buchanan P."/>
            <person name="Buyck B."/>
            <person name="Bense V."/>
            <person name="Catcheside P."/>
            <person name="Chovatia M."/>
            <person name="Cooper J."/>
            <person name="Damon W."/>
            <person name="Desjardin D."/>
            <person name="Finy P."/>
            <person name="Geml J."/>
            <person name="Haridas S."/>
            <person name="Hughes K."/>
            <person name="Justo A."/>
            <person name="Karasinski D."/>
            <person name="Kautmanova I."/>
            <person name="Kiss B."/>
            <person name="Kocsube S."/>
            <person name="Kotiranta H."/>
            <person name="LaButti K.M."/>
            <person name="Lechner B.E."/>
            <person name="Liimatainen K."/>
            <person name="Lipzen A."/>
            <person name="Lukacs Z."/>
            <person name="Mihaltcheva S."/>
            <person name="Morgado L.N."/>
            <person name="Niskanen T."/>
            <person name="Noordeloos M.E."/>
            <person name="Ohm R.A."/>
            <person name="Ortiz-Santana B."/>
            <person name="Ovrebo C."/>
            <person name="Racz N."/>
            <person name="Riley R."/>
            <person name="Savchenko A."/>
            <person name="Shiryaev A."/>
            <person name="Soop K."/>
            <person name="Spirin V."/>
            <person name="Szebenyi C."/>
            <person name="Tomsovsky M."/>
            <person name="Tulloss R.E."/>
            <person name="Uehling J."/>
            <person name="Grigoriev I.V."/>
            <person name="Vagvolgyi C."/>
            <person name="Papp T."/>
            <person name="Martin F.M."/>
            <person name="Miettinen O."/>
            <person name="Hibbett D.S."/>
            <person name="Nagy L.G."/>
        </authorList>
    </citation>
    <scope>NUCLEOTIDE SEQUENCE [LARGE SCALE GENOMIC DNA]</scope>
    <source>
        <strain evidence="1 2">CBS 962.96</strain>
    </source>
</reference>
<proteinExistence type="predicted"/>